<dbReference type="InterPro" id="IPR036291">
    <property type="entry name" value="NAD(P)-bd_dom_sf"/>
</dbReference>
<evidence type="ECO:0000256" key="3">
    <source>
        <dbReference type="ARBA" id="ARBA00022448"/>
    </source>
</evidence>
<organism evidence="14 15">
    <name type="scientific">Azospira oryzae</name>
    <dbReference type="NCBI Taxonomy" id="146939"/>
    <lineage>
        <taxon>Bacteria</taxon>
        <taxon>Pseudomonadati</taxon>
        <taxon>Pseudomonadota</taxon>
        <taxon>Betaproteobacteria</taxon>
        <taxon>Rhodocyclales</taxon>
        <taxon>Rhodocyclaceae</taxon>
        <taxon>Azospira</taxon>
    </lineage>
</organism>
<keyword evidence="6 11" id="KW-0812">Transmembrane</keyword>
<evidence type="ECO:0000256" key="9">
    <source>
        <dbReference type="ARBA" id="ARBA00023065"/>
    </source>
</evidence>
<dbReference type="Pfam" id="PF02080">
    <property type="entry name" value="TrkA_C"/>
    <property type="match status" value="1"/>
</dbReference>
<dbReference type="PANTHER" id="PTHR46157:SF4">
    <property type="entry name" value="K(+) EFFLUX ANTIPORTER 3, CHLOROPLASTIC"/>
    <property type="match status" value="1"/>
</dbReference>
<dbReference type="RefSeq" id="WP_130458967.1">
    <property type="nucleotide sequence ID" value="NZ_SHKM01000001.1"/>
</dbReference>
<evidence type="ECO:0000256" key="8">
    <source>
        <dbReference type="ARBA" id="ARBA00022989"/>
    </source>
</evidence>
<keyword evidence="9" id="KW-0406">Ion transport</keyword>
<dbReference type="InterPro" id="IPR006153">
    <property type="entry name" value="Cation/H_exchanger_TM"/>
</dbReference>
<keyword evidence="15" id="KW-1185">Reference proteome</keyword>
<feature type="transmembrane region" description="Helical" evidence="11">
    <location>
        <begin position="85"/>
        <end position="108"/>
    </location>
</feature>
<dbReference type="PROSITE" id="PS51201">
    <property type="entry name" value="RCK_N"/>
    <property type="match status" value="1"/>
</dbReference>
<keyword evidence="8 11" id="KW-1133">Transmembrane helix</keyword>
<evidence type="ECO:0000313" key="15">
    <source>
        <dbReference type="Proteomes" id="UP000292136"/>
    </source>
</evidence>
<feature type="transmembrane region" description="Helical" evidence="11">
    <location>
        <begin position="176"/>
        <end position="197"/>
    </location>
</feature>
<keyword evidence="7" id="KW-0630">Potassium</keyword>
<feature type="transmembrane region" description="Helical" evidence="11">
    <location>
        <begin position="217"/>
        <end position="250"/>
    </location>
</feature>
<feature type="transmembrane region" description="Helical" evidence="11">
    <location>
        <begin position="6"/>
        <end position="23"/>
    </location>
</feature>
<dbReference type="PANTHER" id="PTHR46157">
    <property type="entry name" value="K(+) EFFLUX ANTIPORTER 3, CHLOROPLASTIC"/>
    <property type="match status" value="1"/>
</dbReference>
<dbReference type="Pfam" id="PF02254">
    <property type="entry name" value="TrkA_N"/>
    <property type="match status" value="1"/>
</dbReference>
<dbReference type="Gene3D" id="3.30.70.1450">
    <property type="entry name" value="Regulator of K+ conductance, C-terminal domain"/>
    <property type="match status" value="1"/>
</dbReference>
<dbReference type="Gene3D" id="1.20.1530.20">
    <property type="match status" value="1"/>
</dbReference>
<comment type="similarity">
    <text evidence="2">Belongs to the monovalent cation:proton antiporter 2 (CPA2) transporter (TC 2.A.37) family.</text>
</comment>
<dbReference type="InterPro" id="IPR036721">
    <property type="entry name" value="RCK_C_sf"/>
</dbReference>
<dbReference type="InterPro" id="IPR004771">
    <property type="entry name" value="K/H_exchanger"/>
</dbReference>
<protein>
    <submittedName>
        <fullName evidence="14">Kef-type potassium/proton antiporter (CPA2 family)</fullName>
    </submittedName>
</protein>
<feature type="domain" description="RCK N-terminal" evidence="12">
    <location>
        <begin position="407"/>
        <end position="524"/>
    </location>
</feature>
<keyword evidence="3" id="KW-0813">Transport</keyword>
<comment type="subcellular location">
    <subcellularLocation>
        <location evidence="1">Membrane</location>
        <topology evidence="1">Multi-pass membrane protein</topology>
    </subcellularLocation>
</comment>
<accession>A0ABY0ISK8</accession>
<evidence type="ECO:0000256" key="4">
    <source>
        <dbReference type="ARBA" id="ARBA00022449"/>
    </source>
</evidence>
<dbReference type="Gene3D" id="3.40.50.720">
    <property type="entry name" value="NAD(P)-binding Rossmann-like Domain"/>
    <property type="match status" value="1"/>
</dbReference>
<feature type="transmembrane region" description="Helical" evidence="11">
    <location>
        <begin position="114"/>
        <end position="135"/>
    </location>
</feature>
<dbReference type="InterPro" id="IPR038770">
    <property type="entry name" value="Na+/solute_symporter_sf"/>
</dbReference>
<gene>
    <name evidence="14" type="ORF">EV678_1393</name>
</gene>
<comment type="caution">
    <text evidence="14">The sequence shown here is derived from an EMBL/GenBank/DDBJ whole genome shotgun (WGS) entry which is preliminary data.</text>
</comment>
<dbReference type="InterPro" id="IPR003148">
    <property type="entry name" value="RCK_N"/>
</dbReference>
<feature type="transmembrane region" description="Helical" evidence="11">
    <location>
        <begin position="355"/>
        <end position="374"/>
    </location>
</feature>
<feature type="transmembrane region" description="Helical" evidence="11">
    <location>
        <begin position="270"/>
        <end position="289"/>
    </location>
</feature>
<dbReference type="SUPFAM" id="SSF51735">
    <property type="entry name" value="NAD(P)-binding Rossmann-fold domains"/>
    <property type="match status" value="1"/>
</dbReference>
<evidence type="ECO:0000259" key="12">
    <source>
        <dbReference type="PROSITE" id="PS51201"/>
    </source>
</evidence>
<evidence type="ECO:0000259" key="13">
    <source>
        <dbReference type="PROSITE" id="PS51202"/>
    </source>
</evidence>
<feature type="transmembrane region" description="Helical" evidence="11">
    <location>
        <begin position="147"/>
        <end position="170"/>
    </location>
</feature>
<evidence type="ECO:0000256" key="10">
    <source>
        <dbReference type="ARBA" id="ARBA00023136"/>
    </source>
</evidence>
<reference evidence="14 15" key="1">
    <citation type="submission" date="2019-02" db="EMBL/GenBank/DDBJ databases">
        <title>Genomic Encyclopedia of Type Strains, Phase IV (KMG-IV): sequencing the most valuable type-strain genomes for metagenomic binning, comparative biology and taxonomic classification.</title>
        <authorList>
            <person name="Goeker M."/>
        </authorList>
    </citation>
    <scope>NUCLEOTIDE SEQUENCE [LARGE SCALE GENOMIC DNA]</scope>
    <source>
        <strain evidence="14 15">DSM 21223</strain>
    </source>
</reference>
<evidence type="ECO:0000256" key="7">
    <source>
        <dbReference type="ARBA" id="ARBA00022958"/>
    </source>
</evidence>
<evidence type="ECO:0000256" key="5">
    <source>
        <dbReference type="ARBA" id="ARBA00022538"/>
    </source>
</evidence>
<dbReference type="InterPro" id="IPR006037">
    <property type="entry name" value="RCK_C"/>
</dbReference>
<feature type="transmembrane region" description="Helical" evidence="11">
    <location>
        <begin position="30"/>
        <end position="48"/>
    </location>
</feature>
<proteinExistence type="inferred from homology"/>
<evidence type="ECO:0000256" key="11">
    <source>
        <dbReference type="SAM" id="Phobius"/>
    </source>
</evidence>
<keyword evidence="4" id="KW-0050">Antiport</keyword>
<feature type="transmembrane region" description="Helical" evidence="11">
    <location>
        <begin position="296"/>
        <end position="317"/>
    </location>
</feature>
<feature type="domain" description="RCK C-terminal" evidence="13">
    <location>
        <begin position="569"/>
        <end position="652"/>
    </location>
</feature>
<keyword evidence="5" id="KW-0633">Potassium transport</keyword>
<dbReference type="Proteomes" id="UP000292136">
    <property type="component" value="Unassembled WGS sequence"/>
</dbReference>
<evidence type="ECO:0000313" key="14">
    <source>
        <dbReference type="EMBL" id="RZT90575.1"/>
    </source>
</evidence>
<dbReference type="NCBIfam" id="TIGR00932">
    <property type="entry name" value="2a37"/>
    <property type="match status" value="1"/>
</dbReference>
<sequence>MTDSLFSVVLLLSLAVLFVVVAKQLRLPSLLAYLAIGLIVGPYGFGLLAESEEASHFAEFGVVFLMFSIGLEFSLARLKAMHRLVFGLGGAQVGVTLVGTTLVTILYYGQDWRIGLAVGAACAMSSTAIVSKLLSERLELHSQPGRQTMAVLLFQDLAVVPLLIIIPALAADAKGMAGAISMALGQAALALAAMILVGQRLMRRWFDAVARQKSPELFMLSVLWIVIGLSALTAWAGLSLALGAFIGGMLISETLYRHQVEADIRPFRDVLLGLFFVTIGMLLDLHFVLQNLPAVLLALALLVLAKGGIVFLITLLMRNSPEVGARTAIQLAQAGEFGFVLLELARDNKLLPTDVFQVTMAAMLLSMFIAPLLIGQAGRWSKHLSRQEWSDRTRMIHEVAVHAMGIEQHVILCGFGRTGQSVARFLDLESIPFIALDVDEARIRQAVEAGENVVYGNADRREILKAAGLDRARALVVTYADLPATEKVLHLVRELRPDMPIIVRAQDDLHLEHLKSLGATEVIPEVLEGSLMLAAQTLTQLGVPVERALEQVREVRAHRYTALRAFYRGESDRLQRISQEKLACVIEQQAYAVGRSLAELDLGRFGVELEALRRHRVRDEAPLPETVVQPEDVLILVGTSEALSAAMHFILDGK</sequence>
<name>A0ABY0ISK8_9RHOO</name>
<dbReference type="PROSITE" id="PS51202">
    <property type="entry name" value="RCK_C"/>
    <property type="match status" value="1"/>
</dbReference>
<feature type="transmembrane region" description="Helical" evidence="11">
    <location>
        <begin position="54"/>
        <end position="73"/>
    </location>
</feature>
<evidence type="ECO:0000256" key="2">
    <source>
        <dbReference type="ARBA" id="ARBA00005551"/>
    </source>
</evidence>
<dbReference type="EMBL" id="SHKM01000001">
    <property type="protein sequence ID" value="RZT90575.1"/>
    <property type="molecule type" value="Genomic_DNA"/>
</dbReference>
<dbReference type="Pfam" id="PF00999">
    <property type="entry name" value="Na_H_Exchanger"/>
    <property type="match status" value="1"/>
</dbReference>
<keyword evidence="10 11" id="KW-0472">Membrane</keyword>
<dbReference type="SUPFAM" id="SSF116726">
    <property type="entry name" value="TrkA C-terminal domain-like"/>
    <property type="match status" value="1"/>
</dbReference>
<evidence type="ECO:0000256" key="1">
    <source>
        <dbReference type="ARBA" id="ARBA00004141"/>
    </source>
</evidence>
<evidence type="ECO:0000256" key="6">
    <source>
        <dbReference type="ARBA" id="ARBA00022692"/>
    </source>
</evidence>